<dbReference type="PIRSF" id="PIRSF036492">
    <property type="entry name" value="ALDH"/>
    <property type="match status" value="1"/>
</dbReference>
<dbReference type="CDD" id="cd07136">
    <property type="entry name" value="ALDH_YwdH-P39616"/>
    <property type="match status" value="1"/>
</dbReference>
<gene>
    <name evidence="7" type="ORF">NE619_02455</name>
</gene>
<organism evidence="7 8">
    <name type="scientific">Anaerovorax odorimutans</name>
    <dbReference type="NCBI Taxonomy" id="109327"/>
    <lineage>
        <taxon>Bacteria</taxon>
        <taxon>Bacillati</taxon>
        <taxon>Bacillota</taxon>
        <taxon>Clostridia</taxon>
        <taxon>Peptostreptococcales</taxon>
        <taxon>Anaerovoracaceae</taxon>
        <taxon>Anaerovorax</taxon>
    </lineage>
</organism>
<comment type="similarity">
    <text evidence="1 3 5">Belongs to the aldehyde dehydrogenase family.</text>
</comment>
<evidence type="ECO:0000256" key="4">
    <source>
        <dbReference type="PROSITE-ProRule" id="PRU10007"/>
    </source>
</evidence>
<evidence type="ECO:0000313" key="8">
    <source>
        <dbReference type="Proteomes" id="UP001524502"/>
    </source>
</evidence>
<dbReference type="Proteomes" id="UP001524502">
    <property type="component" value="Unassembled WGS sequence"/>
</dbReference>
<dbReference type="PROSITE" id="PS00687">
    <property type="entry name" value="ALDEHYDE_DEHYDR_GLU"/>
    <property type="match status" value="1"/>
</dbReference>
<evidence type="ECO:0000256" key="2">
    <source>
        <dbReference type="ARBA" id="ARBA00023002"/>
    </source>
</evidence>
<dbReference type="Gene3D" id="3.40.605.10">
    <property type="entry name" value="Aldehyde Dehydrogenase, Chain A, domain 1"/>
    <property type="match status" value="1"/>
</dbReference>
<dbReference type="InterPro" id="IPR029510">
    <property type="entry name" value="Ald_DH_CS_GLU"/>
</dbReference>
<keyword evidence="8" id="KW-1185">Reference proteome</keyword>
<keyword evidence="2 3" id="KW-0560">Oxidoreductase</keyword>
<reference evidence="7 8" key="1">
    <citation type="submission" date="2022-06" db="EMBL/GenBank/DDBJ databases">
        <title>Isolation of gut microbiota from human fecal samples.</title>
        <authorList>
            <person name="Pamer E.G."/>
            <person name="Barat B."/>
            <person name="Waligurski E."/>
            <person name="Medina S."/>
            <person name="Paddock L."/>
            <person name="Mostad J."/>
        </authorList>
    </citation>
    <scope>NUCLEOTIDE SEQUENCE [LARGE SCALE GENOMIC DNA]</scope>
    <source>
        <strain evidence="7 8">SL.3.17</strain>
    </source>
</reference>
<evidence type="ECO:0000256" key="5">
    <source>
        <dbReference type="RuleBase" id="RU003345"/>
    </source>
</evidence>
<evidence type="ECO:0000256" key="1">
    <source>
        <dbReference type="ARBA" id="ARBA00009986"/>
    </source>
</evidence>
<dbReference type="InterPro" id="IPR016162">
    <property type="entry name" value="Ald_DH_N"/>
</dbReference>
<dbReference type="PANTHER" id="PTHR43570:SF16">
    <property type="entry name" value="ALDEHYDE DEHYDROGENASE TYPE III, ISOFORM Q"/>
    <property type="match status" value="1"/>
</dbReference>
<sequence>MADIEKIVKRQKAYFKSGATGSTAARKAMLGALKKNIREMEYDILEALRKDLGKSASEGYMSEVGMVLEEISYMQKHVQSLAREKRVRTPLVQFHSRSYVKPCPYGTVLIMSPWNYPFLLTMAPLVDALAAGNTAVLKPGNASANTSRIMAELIAKTFPPELVTVVEGGREANSQLLEEKFDYIFFTGGKTVGRLVMEKAAKHLTPVSLELGGKSPCIVDETANLPLAAKRLVFGKFLNLGQTCVAPDYLLVHRSVKEELLFYIEDAICSQFGQMPLNNPDYGNIINEKHFQRLLGLIEGENARIGGGYDDSRRIEPTVLTDVTMESPVMQEEIFGPILPVLEFDTIGEAMETIEMHPTPLALYLFTRRKSVKDRVTAEIAFGGGCINDTIIHLASTQMGFGGVGESGMGAYHGKTGFDTFTHYKSLVDKKTWIDLPFRYGPYAEWKTKVVRAFIK</sequence>
<dbReference type="RefSeq" id="WP_256130770.1">
    <property type="nucleotide sequence ID" value="NZ_JANFXK010000002.1"/>
</dbReference>
<dbReference type="InterPro" id="IPR012394">
    <property type="entry name" value="Aldehyde_DH_NAD(P)"/>
</dbReference>
<dbReference type="PANTHER" id="PTHR43570">
    <property type="entry name" value="ALDEHYDE DEHYDROGENASE"/>
    <property type="match status" value="1"/>
</dbReference>
<feature type="domain" description="Aldehyde dehydrogenase" evidence="6">
    <location>
        <begin position="2"/>
        <end position="426"/>
    </location>
</feature>
<dbReference type="Gene3D" id="3.40.309.10">
    <property type="entry name" value="Aldehyde Dehydrogenase, Chain A, domain 2"/>
    <property type="match status" value="1"/>
</dbReference>
<dbReference type="InterPro" id="IPR015590">
    <property type="entry name" value="Aldehyde_DH_dom"/>
</dbReference>
<dbReference type="EMBL" id="JANFXK010000002">
    <property type="protein sequence ID" value="MCQ4635577.1"/>
    <property type="molecule type" value="Genomic_DNA"/>
</dbReference>
<evidence type="ECO:0000313" key="7">
    <source>
        <dbReference type="EMBL" id="MCQ4635577.1"/>
    </source>
</evidence>
<dbReference type="SUPFAM" id="SSF53720">
    <property type="entry name" value="ALDH-like"/>
    <property type="match status" value="1"/>
</dbReference>
<evidence type="ECO:0000259" key="6">
    <source>
        <dbReference type="Pfam" id="PF00171"/>
    </source>
</evidence>
<dbReference type="InterPro" id="IPR016161">
    <property type="entry name" value="Ald_DH/histidinol_DH"/>
</dbReference>
<comment type="caution">
    <text evidence="7">The sequence shown here is derived from an EMBL/GenBank/DDBJ whole genome shotgun (WGS) entry which is preliminary data.</text>
</comment>
<dbReference type="Pfam" id="PF00171">
    <property type="entry name" value="Aldedh"/>
    <property type="match status" value="1"/>
</dbReference>
<name>A0ABT1RK75_9FIRM</name>
<accession>A0ABT1RK75</accession>
<protein>
    <recommendedName>
        <fullName evidence="3">Aldehyde dehydrogenase</fullName>
    </recommendedName>
</protein>
<proteinExistence type="inferred from homology"/>
<evidence type="ECO:0000256" key="3">
    <source>
        <dbReference type="PIRNR" id="PIRNR036492"/>
    </source>
</evidence>
<feature type="active site" evidence="4">
    <location>
        <position position="210"/>
    </location>
</feature>
<dbReference type="InterPro" id="IPR016163">
    <property type="entry name" value="Ald_DH_C"/>
</dbReference>